<dbReference type="PANTHER" id="PTHR42891">
    <property type="entry name" value="D-GLYCERO-BETA-D-MANNO-HEPTOSE-1,7-BISPHOSPHATE 7-PHOSPHATASE"/>
    <property type="match status" value="1"/>
</dbReference>
<dbReference type="InterPro" id="IPR006549">
    <property type="entry name" value="HAD-SF_hydro_IIIA"/>
</dbReference>
<evidence type="ECO:0000313" key="9">
    <source>
        <dbReference type="Proteomes" id="UP000826146"/>
    </source>
</evidence>
<dbReference type="NCBIfam" id="TIGR00213">
    <property type="entry name" value="GmhB_yaeD"/>
    <property type="match status" value="1"/>
</dbReference>
<dbReference type="NCBIfam" id="TIGR01656">
    <property type="entry name" value="Histidinol-ppas"/>
    <property type="match status" value="1"/>
</dbReference>
<evidence type="ECO:0000256" key="1">
    <source>
        <dbReference type="ARBA" id="ARBA00004496"/>
    </source>
</evidence>
<evidence type="ECO:0000256" key="4">
    <source>
        <dbReference type="ARBA" id="ARBA00022801"/>
    </source>
</evidence>
<dbReference type="EMBL" id="AP024819">
    <property type="protein sequence ID" value="BCZ19659.1"/>
    <property type="molecule type" value="Genomic_DNA"/>
</dbReference>
<protein>
    <recommendedName>
        <fullName evidence="6 7">D,D-heptose 1,7-bisphosphate phosphatase</fullName>
        <ecNumber evidence="7">3.1.3.-</ecNumber>
    </recommendedName>
</protein>
<dbReference type="InterPro" id="IPR006543">
    <property type="entry name" value="Histidinol-phos"/>
</dbReference>
<dbReference type="RefSeq" id="WP_221271496.1">
    <property type="nucleotide sequence ID" value="NZ_AP024819.1"/>
</dbReference>
<dbReference type="PANTHER" id="PTHR42891:SF1">
    <property type="entry name" value="D-GLYCERO-BETA-D-MANNO-HEPTOSE-1,7-BISPHOSPHATE 7-PHOSPHATASE"/>
    <property type="match status" value="1"/>
</dbReference>
<sequence>MKALFLDRDGVVNVDKDYVYLAKDFEFMPGIFTLLRGAKDLGYLLLLVTNQSGIGRGFYSLKDFHALNAYMQAQLQEKLGFGLDKIYFCPHAPKESCTCRKPQIGMLKQALQDFPLDLTQSVLVGDKPSDIEFGLRGGIGTNLFFSPQEPQTQGRIACLEQVLDFLTPQKGPFCISQTP</sequence>
<dbReference type="Gene3D" id="3.40.50.1000">
    <property type="entry name" value="HAD superfamily/HAD-like"/>
    <property type="match status" value="1"/>
</dbReference>
<evidence type="ECO:0000256" key="2">
    <source>
        <dbReference type="ARBA" id="ARBA00022490"/>
    </source>
</evidence>
<name>A0ABN6I7T4_9HELI</name>
<keyword evidence="3" id="KW-0479">Metal-binding</keyword>
<gene>
    <name evidence="8" type="primary">gmhB</name>
    <name evidence="8" type="ORF">NHP190012_13010</name>
</gene>
<dbReference type="SUPFAM" id="SSF56784">
    <property type="entry name" value="HAD-like"/>
    <property type="match status" value="1"/>
</dbReference>
<dbReference type="CDD" id="cd07503">
    <property type="entry name" value="HAD_HisB-N"/>
    <property type="match status" value="1"/>
</dbReference>
<keyword evidence="2 7" id="KW-0963">Cytoplasm</keyword>
<keyword evidence="5 7" id="KW-0119">Carbohydrate metabolism</keyword>
<dbReference type="Proteomes" id="UP000826146">
    <property type="component" value="Chromosome"/>
</dbReference>
<evidence type="ECO:0000256" key="3">
    <source>
        <dbReference type="ARBA" id="ARBA00022723"/>
    </source>
</evidence>
<dbReference type="PIRSF" id="PIRSF004682">
    <property type="entry name" value="GmhB"/>
    <property type="match status" value="1"/>
</dbReference>
<evidence type="ECO:0000256" key="6">
    <source>
        <dbReference type="ARBA" id="ARBA00031828"/>
    </source>
</evidence>
<proteinExistence type="inferred from homology"/>
<accession>A0ABN6I7T4</accession>
<evidence type="ECO:0000256" key="7">
    <source>
        <dbReference type="PIRNR" id="PIRNR004682"/>
    </source>
</evidence>
<organism evidence="8 9">
    <name type="scientific">Helicobacter gastrofelis</name>
    <dbReference type="NCBI Taxonomy" id="2849642"/>
    <lineage>
        <taxon>Bacteria</taxon>
        <taxon>Pseudomonadati</taxon>
        <taxon>Campylobacterota</taxon>
        <taxon>Epsilonproteobacteria</taxon>
        <taxon>Campylobacterales</taxon>
        <taxon>Helicobacteraceae</taxon>
        <taxon>Helicobacter</taxon>
    </lineage>
</organism>
<dbReference type="EC" id="3.1.3.-" evidence="7"/>
<dbReference type="Pfam" id="PF13242">
    <property type="entry name" value="Hydrolase_like"/>
    <property type="match status" value="1"/>
</dbReference>
<keyword evidence="9" id="KW-1185">Reference proteome</keyword>
<comment type="subcellular location">
    <subcellularLocation>
        <location evidence="1 7">Cytoplasm</location>
    </subcellularLocation>
</comment>
<reference evidence="8 9" key="1">
    <citation type="submission" date="2021-07" db="EMBL/GenBank/DDBJ databases">
        <title>Novel Helicobacter sp. Isolated from a cat.</title>
        <authorList>
            <person name="Rimbara E."/>
            <person name="Suzuki M."/>
        </authorList>
    </citation>
    <scope>NUCLEOTIDE SEQUENCE [LARGE SCALE GENOMIC DNA]</scope>
    <source>
        <strain evidence="9">NHP19-012</strain>
    </source>
</reference>
<dbReference type="InterPro" id="IPR023214">
    <property type="entry name" value="HAD_sf"/>
</dbReference>
<evidence type="ECO:0000256" key="5">
    <source>
        <dbReference type="ARBA" id="ARBA00023277"/>
    </source>
</evidence>
<evidence type="ECO:0000313" key="8">
    <source>
        <dbReference type="EMBL" id="BCZ19659.1"/>
    </source>
</evidence>
<dbReference type="InterPro" id="IPR036412">
    <property type="entry name" value="HAD-like_sf"/>
</dbReference>
<dbReference type="InterPro" id="IPR004446">
    <property type="entry name" value="Heptose_bisP_phosphatase"/>
</dbReference>
<keyword evidence="4 7" id="KW-0378">Hydrolase</keyword>
<dbReference type="NCBIfam" id="TIGR01662">
    <property type="entry name" value="HAD-SF-IIIA"/>
    <property type="match status" value="1"/>
</dbReference>
<comment type="similarity">
    <text evidence="7">Belongs to the gmhB family.</text>
</comment>